<name>A0ABP9X5E2_9CHLR</name>
<dbReference type="PANTHER" id="PTHR43156:SF2">
    <property type="entry name" value="STAGE II SPORULATION PROTEIN E"/>
    <property type="match status" value="1"/>
</dbReference>
<evidence type="ECO:0000313" key="6">
    <source>
        <dbReference type="Proteomes" id="UP001428290"/>
    </source>
</evidence>
<organism evidence="5 6">
    <name type="scientific">Herpetosiphon gulosus</name>
    <dbReference type="NCBI Taxonomy" id="1973496"/>
    <lineage>
        <taxon>Bacteria</taxon>
        <taxon>Bacillati</taxon>
        <taxon>Chloroflexota</taxon>
        <taxon>Chloroflexia</taxon>
        <taxon>Herpetosiphonales</taxon>
        <taxon>Herpetosiphonaceae</taxon>
        <taxon>Herpetosiphon</taxon>
    </lineage>
</organism>
<keyword evidence="6" id="KW-1185">Reference proteome</keyword>
<dbReference type="Pfam" id="PF13185">
    <property type="entry name" value="GAF_2"/>
    <property type="match status" value="1"/>
</dbReference>
<comment type="caution">
    <text evidence="5">The sequence shown here is derived from an EMBL/GenBank/DDBJ whole genome shotgun (WGS) entry which is preliminary data.</text>
</comment>
<evidence type="ECO:0000313" key="5">
    <source>
        <dbReference type="EMBL" id="GAA5530613.1"/>
    </source>
</evidence>
<accession>A0ABP9X5E2</accession>
<evidence type="ECO:0000259" key="4">
    <source>
        <dbReference type="SMART" id="SM00331"/>
    </source>
</evidence>
<reference evidence="5 6" key="1">
    <citation type="submission" date="2024-02" db="EMBL/GenBank/DDBJ databases">
        <title>Herpetosiphon gulosus NBRC 112829.</title>
        <authorList>
            <person name="Ichikawa N."/>
            <person name="Katano-Makiyama Y."/>
            <person name="Hidaka K."/>
        </authorList>
    </citation>
    <scope>NUCLEOTIDE SEQUENCE [LARGE SCALE GENOMIC DNA]</scope>
    <source>
        <strain evidence="5 6">NBRC 112829</strain>
    </source>
</reference>
<dbReference type="SUPFAM" id="SSF81606">
    <property type="entry name" value="PP2C-like"/>
    <property type="match status" value="1"/>
</dbReference>
<feature type="transmembrane region" description="Helical" evidence="2">
    <location>
        <begin position="9"/>
        <end position="27"/>
    </location>
</feature>
<dbReference type="PANTHER" id="PTHR43156">
    <property type="entry name" value="STAGE II SPORULATION PROTEIN E-RELATED"/>
    <property type="match status" value="1"/>
</dbReference>
<sequence length="516" mass="56635">MNRARRHRDVISISLLLSVITIVMYLGEGRWAAAPALRYLYLIPIAQAAMGFGLMGSMAVAILADLLFAPLVATALAKYGMFGAPTVEIIVTLVLMPVLAYFAGSGWGRLSRQRELYQFLSRMGDLFGRSLPRDQLLAEILQEGGTLIDAQGGEIILIEQGQARIAASWGIEAQATAAYQTSLAAYILKRNEPWSATSLENNSDFQRVGFGQRIDAALAVPLRLEGKPIGLLAFYNRPGGFSKQEQATVEAMGSKVEVVLENFRQVEERSERARLQREFDLAAEVQQRFLPQQLPAISGYEIAGFTQPAREVGGDFFNVLSLPDGRWYIAVGDVSGKGVVGAFFMAIAMSVIDLHLQEGQSTNQLSLANRLNPLFYRRMAQQKINTGLAYALLDSKTGHMQLGNAGLIAPLHVRKNGECDYLDLTGFPLGAVAQAEYNESALELQAGESLIFVSDGVVEAANHDRELFGLNRLRNLISMLSQRPASQLVSEIMNAANRWSDGQYQDDMTVVVLRRI</sequence>
<protein>
    <recommendedName>
        <fullName evidence="7">GAF domain-containing protein</fullName>
    </recommendedName>
</protein>
<dbReference type="SMART" id="SM00331">
    <property type="entry name" value="PP2C_SIG"/>
    <property type="match status" value="1"/>
</dbReference>
<gene>
    <name evidence="5" type="ORF">Hgul01_04433</name>
</gene>
<feature type="domain" description="PPM-type phosphatase" evidence="4">
    <location>
        <begin position="297"/>
        <end position="515"/>
    </location>
</feature>
<evidence type="ECO:0000256" key="2">
    <source>
        <dbReference type="SAM" id="Phobius"/>
    </source>
</evidence>
<evidence type="ECO:0000256" key="1">
    <source>
        <dbReference type="ARBA" id="ARBA00022801"/>
    </source>
</evidence>
<evidence type="ECO:0000259" key="3">
    <source>
        <dbReference type="SMART" id="SM00065"/>
    </source>
</evidence>
<keyword evidence="2" id="KW-0812">Transmembrane</keyword>
<dbReference type="InterPro" id="IPR036457">
    <property type="entry name" value="PPM-type-like_dom_sf"/>
</dbReference>
<dbReference type="EMBL" id="BAABRU010000020">
    <property type="protein sequence ID" value="GAA5530613.1"/>
    <property type="molecule type" value="Genomic_DNA"/>
</dbReference>
<dbReference type="InterPro" id="IPR003018">
    <property type="entry name" value="GAF"/>
</dbReference>
<evidence type="ECO:0008006" key="7">
    <source>
        <dbReference type="Google" id="ProtNLM"/>
    </source>
</evidence>
<dbReference type="SUPFAM" id="SSF55781">
    <property type="entry name" value="GAF domain-like"/>
    <property type="match status" value="1"/>
</dbReference>
<dbReference type="RefSeq" id="WP_345724215.1">
    <property type="nucleotide sequence ID" value="NZ_BAABRU010000020.1"/>
</dbReference>
<dbReference type="InterPro" id="IPR052016">
    <property type="entry name" value="Bact_Sigma-Reg"/>
</dbReference>
<dbReference type="SMART" id="SM00065">
    <property type="entry name" value="GAF"/>
    <property type="match status" value="1"/>
</dbReference>
<proteinExistence type="predicted"/>
<feature type="transmembrane region" description="Helical" evidence="2">
    <location>
        <begin position="79"/>
        <end position="103"/>
    </location>
</feature>
<dbReference type="Gene3D" id="3.30.450.40">
    <property type="match status" value="1"/>
</dbReference>
<keyword evidence="2" id="KW-1133">Transmembrane helix</keyword>
<dbReference type="InterPro" id="IPR001932">
    <property type="entry name" value="PPM-type_phosphatase-like_dom"/>
</dbReference>
<dbReference type="Proteomes" id="UP001428290">
    <property type="component" value="Unassembled WGS sequence"/>
</dbReference>
<keyword evidence="1" id="KW-0378">Hydrolase</keyword>
<feature type="transmembrane region" description="Helical" evidence="2">
    <location>
        <begin position="39"/>
        <end position="67"/>
    </location>
</feature>
<feature type="domain" description="GAF" evidence="3">
    <location>
        <begin position="132"/>
        <end position="270"/>
    </location>
</feature>
<keyword evidence="2" id="KW-0472">Membrane</keyword>
<dbReference type="Gene3D" id="3.60.40.10">
    <property type="entry name" value="PPM-type phosphatase domain"/>
    <property type="match status" value="1"/>
</dbReference>
<dbReference type="InterPro" id="IPR029016">
    <property type="entry name" value="GAF-like_dom_sf"/>
</dbReference>
<dbReference type="Pfam" id="PF07228">
    <property type="entry name" value="SpoIIE"/>
    <property type="match status" value="1"/>
</dbReference>